<keyword evidence="4 10" id="KW-1133">Transmembrane helix</keyword>
<accession>A0A9W7YFU8</accession>
<keyword evidence="5 10" id="KW-0472">Membrane</keyword>
<comment type="similarity">
    <text evidence="10">Belongs to the DHHC palmitoyltransferase family.</text>
</comment>
<dbReference type="Pfam" id="PF00076">
    <property type="entry name" value="RRM_1"/>
    <property type="match status" value="1"/>
</dbReference>
<keyword evidence="6" id="KW-0564">Palmitate</keyword>
<dbReference type="SMART" id="SM00360">
    <property type="entry name" value="RRM"/>
    <property type="match status" value="1"/>
</dbReference>
<dbReference type="EMBL" id="JANBOI010000197">
    <property type="protein sequence ID" value="KAJ1732761.1"/>
    <property type="molecule type" value="Genomic_DNA"/>
</dbReference>
<comment type="subcellular location">
    <subcellularLocation>
        <location evidence="1">Membrane</location>
        <topology evidence="1">Multi-pass membrane protein</topology>
    </subcellularLocation>
</comment>
<dbReference type="EC" id="2.3.1.225" evidence="10"/>
<feature type="compositionally biased region" description="Low complexity" evidence="11">
    <location>
        <begin position="143"/>
        <end position="167"/>
    </location>
</feature>
<evidence type="ECO:0000256" key="5">
    <source>
        <dbReference type="ARBA" id="ARBA00023136"/>
    </source>
</evidence>
<feature type="region of interest" description="Disordered" evidence="11">
    <location>
        <begin position="140"/>
        <end position="182"/>
    </location>
</feature>
<dbReference type="InterPro" id="IPR034215">
    <property type="entry name" value="RBM42_RRM"/>
</dbReference>
<feature type="transmembrane region" description="Helical" evidence="10">
    <location>
        <begin position="254"/>
        <end position="278"/>
    </location>
</feature>
<dbReference type="PANTHER" id="PTHR47640:SF11">
    <property type="entry name" value="RNA-BINDING PROTEIN 42"/>
    <property type="match status" value="1"/>
</dbReference>
<comment type="caution">
    <text evidence="13">The sequence shown here is derived from an EMBL/GenBank/DDBJ whole genome shotgun (WGS) entry which is preliminary data.</text>
</comment>
<evidence type="ECO:0000256" key="2">
    <source>
        <dbReference type="ARBA" id="ARBA00022692"/>
    </source>
</evidence>
<evidence type="ECO:0000256" key="11">
    <source>
        <dbReference type="SAM" id="MobiDB-lite"/>
    </source>
</evidence>
<evidence type="ECO:0000256" key="6">
    <source>
        <dbReference type="ARBA" id="ARBA00023139"/>
    </source>
</evidence>
<organism evidence="13 14">
    <name type="scientific">Coemansia biformis</name>
    <dbReference type="NCBI Taxonomy" id="1286918"/>
    <lineage>
        <taxon>Eukaryota</taxon>
        <taxon>Fungi</taxon>
        <taxon>Fungi incertae sedis</taxon>
        <taxon>Zoopagomycota</taxon>
        <taxon>Kickxellomycotina</taxon>
        <taxon>Kickxellomycetes</taxon>
        <taxon>Kickxellales</taxon>
        <taxon>Kickxellaceae</taxon>
        <taxon>Coemansia</taxon>
    </lineage>
</organism>
<feature type="transmembrane region" description="Helical" evidence="10">
    <location>
        <begin position="451"/>
        <end position="477"/>
    </location>
</feature>
<sequence>MNRSIDTGAGAWPARTAWPGHAASESDSDGSARGAESGDEGRAILPGSTSSRSSSDDGAGAGGLGVMLVAAFARKRTASTQALRGFDIASVPGSDGGSGDERSYGSADEDYSSLDEEGLAGPLLGQHAHASIDFVEHFGRTGGASSSGPAGARTAGTSGPRATAASSKMSADGVLSPSDSSTLVPSELRVDGGWAADLSGEARHPGAARRRAGVPARGAMGWQAQPVPEADSVPRDATVFWLRRHGLQRPWDPLLVAHWLTAGALVGLFSAALALHLWTLEPGASPGWRAVLVAEALLAAVAVVLDVLVVLCDVEAAEAKPRVRAAQRQRNPTYVFATGVPVVDPATTECGVCSVYVGPGTRHCKLCNKCVAGHSHHCRFLNTCVGDANYRMFCIFIALAQAYTLLALACCLRVACSAGRDHGRFRQALWAAIGSPGSISPTGRLAEGVTVAFLVLLALYMLVDLAALLGLTLLIALHPLRKAAPREEPAPAESLPAGASEQYTYVTDDSGYAWLYDTASAQYYYYDASQGTYIPYGAADAQAAATPSDAAEPAAREEVRGGSSSKQYQRKRRIVRMAGGQVWEDASLDDWPTDDYRLFAGDLGPDVTGEMLEQAFGKFRSLQRSLVVRDKGTGKSKGYGFLSFGDADDFLAAWKEFNGKYVGSRPIKLRKSTWRDRNVDIRKVKRQDKRAFLDYKQGKR</sequence>
<dbReference type="OrthoDB" id="1749473at2759"/>
<evidence type="ECO:0000256" key="1">
    <source>
        <dbReference type="ARBA" id="ARBA00004141"/>
    </source>
</evidence>
<dbReference type="Pfam" id="PF01529">
    <property type="entry name" value="DHHC"/>
    <property type="match status" value="1"/>
</dbReference>
<reference evidence="13" key="1">
    <citation type="submission" date="2022-07" db="EMBL/GenBank/DDBJ databases">
        <title>Phylogenomic reconstructions and comparative analyses of Kickxellomycotina fungi.</title>
        <authorList>
            <person name="Reynolds N.K."/>
            <person name="Stajich J.E."/>
            <person name="Barry K."/>
            <person name="Grigoriev I.V."/>
            <person name="Crous P."/>
            <person name="Smith M.E."/>
        </authorList>
    </citation>
    <scope>NUCLEOTIDE SEQUENCE</scope>
    <source>
        <strain evidence="13">BCRC 34381</strain>
    </source>
</reference>
<feature type="transmembrane region" description="Helical" evidence="10">
    <location>
        <begin position="290"/>
        <end position="312"/>
    </location>
</feature>
<keyword evidence="14" id="KW-1185">Reference proteome</keyword>
<evidence type="ECO:0000313" key="13">
    <source>
        <dbReference type="EMBL" id="KAJ1732761.1"/>
    </source>
</evidence>
<dbReference type="SUPFAM" id="SSF54928">
    <property type="entry name" value="RNA-binding domain, RBD"/>
    <property type="match status" value="1"/>
</dbReference>
<dbReference type="AlphaFoldDB" id="A0A9W7YFU8"/>
<evidence type="ECO:0000256" key="7">
    <source>
        <dbReference type="ARBA" id="ARBA00023288"/>
    </source>
</evidence>
<dbReference type="CDD" id="cd12383">
    <property type="entry name" value="RRM_RBM42"/>
    <property type="match status" value="1"/>
</dbReference>
<feature type="region of interest" description="Disordered" evidence="11">
    <location>
        <begin position="547"/>
        <end position="566"/>
    </location>
</feature>
<keyword evidence="10" id="KW-0012">Acyltransferase</keyword>
<dbReference type="InterPro" id="IPR035979">
    <property type="entry name" value="RBD_domain_sf"/>
</dbReference>
<dbReference type="GO" id="GO:0019706">
    <property type="term" value="F:protein-cysteine S-palmitoyltransferase activity"/>
    <property type="evidence" value="ECO:0007669"/>
    <property type="project" value="UniProtKB-EC"/>
</dbReference>
<evidence type="ECO:0000313" key="14">
    <source>
        <dbReference type="Proteomes" id="UP001143981"/>
    </source>
</evidence>
<evidence type="ECO:0000256" key="4">
    <source>
        <dbReference type="ARBA" id="ARBA00022989"/>
    </source>
</evidence>
<keyword evidence="10" id="KW-0808">Transferase</keyword>
<feature type="region of interest" description="Disordered" evidence="11">
    <location>
        <begin position="1"/>
        <end position="60"/>
    </location>
</feature>
<evidence type="ECO:0000256" key="8">
    <source>
        <dbReference type="ARBA" id="ARBA00048048"/>
    </source>
</evidence>
<dbReference type="GO" id="GO:0003729">
    <property type="term" value="F:mRNA binding"/>
    <property type="evidence" value="ECO:0007669"/>
    <property type="project" value="InterPro"/>
</dbReference>
<dbReference type="PROSITE" id="PS50102">
    <property type="entry name" value="RRM"/>
    <property type="match status" value="1"/>
</dbReference>
<keyword evidence="3 9" id="KW-0694">RNA-binding</keyword>
<keyword evidence="2 10" id="KW-0812">Transmembrane</keyword>
<name>A0A9W7YFU8_9FUNG</name>
<evidence type="ECO:0000256" key="9">
    <source>
        <dbReference type="PROSITE-ProRule" id="PRU00176"/>
    </source>
</evidence>
<dbReference type="InterPro" id="IPR050825">
    <property type="entry name" value="RBM42_RBP45_47-like"/>
</dbReference>
<dbReference type="GO" id="GO:0016020">
    <property type="term" value="C:membrane"/>
    <property type="evidence" value="ECO:0007669"/>
    <property type="project" value="UniProtKB-SubCell"/>
</dbReference>
<feature type="transmembrane region" description="Helical" evidence="10">
    <location>
        <begin position="393"/>
        <end position="415"/>
    </location>
</feature>
<proteinExistence type="inferred from homology"/>
<dbReference type="Proteomes" id="UP001143981">
    <property type="component" value="Unassembled WGS sequence"/>
</dbReference>
<dbReference type="PANTHER" id="PTHR47640">
    <property type="entry name" value="TRNA SELENOCYSTEINE 1-ASSOCIATED PROTEIN 1-RELATED-RELATED"/>
    <property type="match status" value="1"/>
</dbReference>
<evidence type="ECO:0000259" key="12">
    <source>
        <dbReference type="PROSITE" id="PS50102"/>
    </source>
</evidence>
<dbReference type="InterPro" id="IPR000504">
    <property type="entry name" value="RRM_dom"/>
</dbReference>
<feature type="compositionally biased region" description="Acidic residues" evidence="11">
    <location>
        <begin position="107"/>
        <end position="118"/>
    </location>
</feature>
<keyword evidence="7" id="KW-0449">Lipoprotein</keyword>
<evidence type="ECO:0000256" key="3">
    <source>
        <dbReference type="ARBA" id="ARBA00022884"/>
    </source>
</evidence>
<comment type="catalytic activity">
    <reaction evidence="8 10">
        <text>L-cysteinyl-[protein] + hexadecanoyl-CoA = S-hexadecanoyl-L-cysteinyl-[protein] + CoA</text>
        <dbReference type="Rhea" id="RHEA:36683"/>
        <dbReference type="Rhea" id="RHEA-COMP:10131"/>
        <dbReference type="Rhea" id="RHEA-COMP:11032"/>
        <dbReference type="ChEBI" id="CHEBI:29950"/>
        <dbReference type="ChEBI" id="CHEBI:57287"/>
        <dbReference type="ChEBI" id="CHEBI:57379"/>
        <dbReference type="ChEBI" id="CHEBI:74151"/>
        <dbReference type="EC" id="2.3.1.225"/>
    </reaction>
</comment>
<feature type="domain" description="RRM" evidence="12">
    <location>
        <begin position="596"/>
        <end position="674"/>
    </location>
</feature>
<feature type="region of interest" description="Disordered" evidence="11">
    <location>
        <begin position="88"/>
        <end position="118"/>
    </location>
</feature>
<dbReference type="Gene3D" id="3.30.70.330">
    <property type="match status" value="1"/>
</dbReference>
<feature type="compositionally biased region" description="Low complexity" evidence="11">
    <location>
        <begin position="47"/>
        <end position="58"/>
    </location>
</feature>
<comment type="domain">
    <text evidence="10">The DHHC domain is required for palmitoyltransferase activity.</text>
</comment>
<evidence type="ECO:0000256" key="10">
    <source>
        <dbReference type="RuleBase" id="RU079119"/>
    </source>
</evidence>
<dbReference type="PROSITE" id="PS50216">
    <property type="entry name" value="DHHC"/>
    <property type="match status" value="1"/>
</dbReference>
<gene>
    <name evidence="13" type="ORF">LPJ61_001898</name>
</gene>
<protein>
    <recommendedName>
        <fullName evidence="10">Palmitoyltransferase</fullName>
        <ecNumber evidence="10">2.3.1.225</ecNumber>
    </recommendedName>
</protein>
<dbReference type="InterPro" id="IPR012677">
    <property type="entry name" value="Nucleotide-bd_a/b_plait_sf"/>
</dbReference>
<dbReference type="InterPro" id="IPR001594">
    <property type="entry name" value="Palmitoyltrfase_DHHC"/>
</dbReference>